<sequence>MSVNNLAAELLESVFSYLEDRDILRMSNTCKQFRLHLLPRIFQTVIFSNEPRIADSALLAVRAHGRYVKTLRYIGYAGPEDDIDSLNSLSDGEVEYGEDNKPPRDILPESAFELFKADRKFLPNVEKIVVSFAHNFQNCYDKDYGFYFFDPSQGDEWKTYLSKLETFHISLYSADNGAGWKINICSGYHQSLARINFWNHLKSVKTLNFSAGTRAPIGNTGIHHIDLPFGTDNMPALENVELTNCFIGLQLLHFIQAHRETLKSVALYNADATCDGGYGGPQTIDLQWVEFFNLLADTDFRCLSSFVFTSRAPLTGRREQYPLTNEIEGVRESMRKNPRLRLFGHARLDEKYRMWLQNEDETLVCFREGKAQEALERLLGKLKK</sequence>
<dbReference type="InterPro" id="IPR001810">
    <property type="entry name" value="F-box_dom"/>
</dbReference>
<proteinExistence type="predicted"/>
<dbReference type="PROSITE" id="PS50181">
    <property type="entry name" value="FBOX"/>
    <property type="match status" value="1"/>
</dbReference>
<evidence type="ECO:0000259" key="1">
    <source>
        <dbReference type="PROSITE" id="PS50181"/>
    </source>
</evidence>
<dbReference type="Proteomes" id="UP000799536">
    <property type="component" value="Unassembled WGS sequence"/>
</dbReference>
<protein>
    <recommendedName>
        <fullName evidence="1">F-box domain-containing protein</fullName>
    </recommendedName>
</protein>
<dbReference type="Pfam" id="PF12937">
    <property type="entry name" value="F-box-like"/>
    <property type="match status" value="1"/>
</dbReference>
<name>A0A9P4MZN1_9PLEO</name>
<reference evidence="2" key="1">
    <citation type="journal article" date="2020" name="Stud. Mycol.">
        <title>101 Dothideomycetes genomes: a test case for predicting lifestyles and emergence of pathogens.</title>
        <authorList>
            <person name="Haridas S."/>
            <person name="Albert R."/>
            <person name="Binder M."/>
            <person name="Bloem J."/>
            <person name="Labutti K."/>
            <person name="Salamov A."/>
            <person name="Andreopoulos B."/>
            <person name="Baker S."/>
            <person name="Barry K."/>
            <person name="Bills G."/>
            <person name="Bluhm B."/>
            <person name="Cannon C."/>
            <person name="Castanera R."/>
            <person name="Culley D."/>
            <person name="Daum C."/>
            <person name="Ezra D."/>
            <person name="Gonzalez J."/>
            <person name="Henrissat B."/>
            <person name="Kuo A."/>
            <person name="Liang C."/>
            <person name="Lipzen A."/>
            <person name="Lutzoni F."/>
            <person name="Magnuson J."/>
            <person name="Mondo S."/>
            <person name="Nolan M."/>
            <person name="Ohm R."/>
            <person name="Pangilinan J."/>
            <person name="Park H.-J."/>
            <person name="Ramirez L."/>
            <person name="Alfaro M."/>
            <person name="Sun H."/>
            <person name="Tritt A."/>
            <person name="Yoshinaga Y."/>
            <person name="Zwiers L.-H."/>
            <person name="Turgeon B."/>
            <person name="Goodwin S."/>
            <person name="Spatafora J."/>
            <person name="Crous P."/>
            <person name="Grigoriev I."/>
        </authorList>
    </citation>
    <scope>NUCLEOTIDE SEQUENCE</scope>
    <source>
        <strain evidence="2">ATCC 74209</strain>
    </source>
</reference>
<feature type="domain" description="F-box" evidence="1">
    <location>
        <begin position="1"/>
        <end position="45"/>
    </location>
</feature>
<comment type="caution">
    <text evidence="2">The sequence shown here is derived from an EMBL/GenBank/DDBJ whole genome shotgun (WGS) entry which is preliminary data.</text>
</comment>
<dbReference type="CDD" id="cd09917">
    <property type="entry name" value="F-box_SF"/>
    <property type="match status" value="1"/>
</dbReference>
<gene>
    <name evidence="2" type="ORF">GQ43DRAFT_480217</name>
</gene>
<organism evidence="2 3">
    <name type="scientific">Delitschia confertaspora ATCC 74209</name>
    <dbReference type="NCBI Taxonomy" id="1513339"/>
    <lineage>
        <taxon>Eukaryota</taxon>
        <taxon>Fungi</taxon>
        <taxon>Dikarya</taxon>
        <taxon>Ascomycota</taxon>
        <taxon>Pezizomycotina</taxon>
        <taxon>Dothideomycetes</taxon>
        <taxon>Pleosporomycetidae</taxon>
        <taxon>Pleosporales</taxon>
        <taxon>Delitschiaceae</taxon>
        <taxon>Delitschia</taxon>
    </lineage>
</organism>
<dbReference type="Gene3D" id="1.20.1280.50">
    <property type="match status" value="1"/>
</dbReference>
<dbReference type="OrthoDB" id="5410873at2759"/>
<evidence type="ECO:0000313" key="3">
    <source>
        <dbReference type="Proteomes" id="UP000799536"/>
    </source>
</evidence>
<accession>A0A9P4MZN1</accession>
<dbReference type="AlphaFoldDB" id="A0A9P4MZN1"/>
<dbReference type="InterPro" id="IPR036047">
    <property type="entry name" value="F-box-like_dom_sf"/>
</dbReference>
<dbReference type="SUPFAM" id="SSF81383">
    <property type="entry name" value="F-box domain"/>
    <property type="match status" value="1"/>
</dbReference>
<keyword evidence="3" id="KW-1185">Reference proteome</keyword>
<dbReference type="EMBL" id="ML993951">
    <property type="protein sequence ID" value="KAF2202055.1"/>
    <property type="molecule type" value="Genomic_DNA"/>
</dbReference>
<evidence type="ECO:0000313" key="2">
    <source>
        <dbReference type="EMBL" id="KAF2202055.1"/>
    </source>
</evidence>